<name>A0A2W2G674_9ACTN</name>
<reference evidence="1 2" key="1">
    <citation type="submission" date="2018-01" db="EMBL/GenBank/DDBJ databases">
        <title>Draft genome sequence of Sphaerisporangium sp. 7K107.</title>
        <authorList>
            <person name="Sahin N."/>
            <person name="Saygin H."/>
            <person name="Ay H."/>
        </authorList>
    </citation>
    <scope>NUCLEOTIDE SEQUENCE [LARGE SCALE GENOMIC DNA]</scope>
    <source>
        <strain evidence="1 2">7K107</strain>
    </source>
</reference>
<protein>
    <submittedName>
        <fullName evidence="1">Uncharacterized protein</fullName>
    </submittedName>
</protein>
<sequence length="158" mass="16793">MLDRVRPGRPGREITSADDLAAWLAERPADERDEPFTFVIDTGGALRLAPRRSEHVACAAGGPVLSAGEIEFARDGGRWSVCEVGNQSTGYCPDVTSWPAVAAALDRAGLEHPGGFTRPIVFRRCPRCGQHNIVKDDHFACAACAAALPAAWNLGPTG</sequence>
<organism evidence="1 2">
    <name type="scientific">Spongiactinospora gelatinilytica</name>
    <dbReference type="NCBI Taxonomy" id="2666298"/>
    <lineage>
        <taxon>Bacteria</taxon>
        <taxon>Bacillati</taxon>
        <taxon>Actinomycetota</taxon>
        <taxon>Actinomycetes</taxon>
        <taxon>Streptosporangiales</taxon>
        <taxon>Streptosporangiaceae</taxon>
        <taxon>Spongiactinospora</taxon>
    </lineage>
</organism>
<dbReference type="EMBL" id="POUA01000228">
    <property type="protein sequence ID" value="PZG37939.1"/>
    <property type="molecule type" value="Genomic_DNA"/>
</dbReference>
<dbReference type="AlphaFoldDB" id="A0A2W2G674"/>
<dbReference type="Proteomes" id="UP000248544">
    <property type="component" value="Unassembled WGS sequence"/>
</dbReference>
<accession>A0A2W2G674</accession>
<keyword evidence="2" id="KW-1185">Reference proteome</keyword>
<evidence type="ECO:0000313" key="1">
    <source>
        <dbReference type="EMBL" id="PZG37939.1"/>
    </source>
</evidence>
<gene>
    <name evidence="1" type="ORF">C1I98_25085</name>
</gene>
<proteinExistence type="predicted"/>
<comment type="caution">
    <text evidence="1">The sequence shown here is derived from an EMBL/GenBank/DDBJ whole genome shotgun (WGS) entry which is preliminary data.</text>
</comment>
<evidence type="ECO:0000313" key="2">
    <source>
        <dbReference type="Proteomes" id="UP000248544"/>
    </source>
</evidence>